<keyword evidence="2 3" id="KW-0472">Membrane</keyword>
<dbReference type="Pfam" id="PF02632">
    <property type="entry name" value="BioY"/>
    <property type="match status" value="1"/>
</dbReference>
<dbReference type="RefSeq" id="WP_004822083.1">
    <property type="nucleotide sequence ID" value="NZ_UGTH01000001.1"/>
</dbReference>
<evidence type="ECO:0000256" key="3">
    <source>
        <dbReference type="SAM" id="Phobius"/>
    </source>
</evidence>
<dbReference type="AlphaFoldDB" id="A0A379D9H8"/>
<dbReference type="PANTHER" id="PTHR34295:SF1">
    <property type="entry name" value="BIOTIN TRANSPORTER BIOY"/>
    <property type="match status" value="1"/>
</dbReference>
<keyword evidence="3" id="KW-1133">Transmembrane helix</keyword>
<dbReference type="Proteomes" id="UP000254777">
    <property type="component" value="Unassembled WGS sequence"/>
</dbReference>
<sequence>MTKNTTRIVRIALFTALICVGAFISVPIGPVPISFQNFFVIMAALLLPAKDAALSVLIYLLIGLAGLPVFAQFTGGLQTVFKPSFGFLIGFVVGSYVISKIVGDSRDYKKIFLATVVGEIIFYIVGIPYMYYILAGMSKAPGTITGLLQLGLIPFIPGDLLKMAIATAIAPKIKNAIQYK</sequence>
<keyword evidence="2" id="KW-1003">Cell membrane</keyword>
<comment type="similarity">
    <text evidence="1 2">Belongs to the BioY family.</text>
</comment>
<dbReference type="PIRSF" id="PIRSF016661">
    <property type="entry name" value="BioY"/>
    <property type="match status" value="1"/>
</dbReference>
<dbReference type="EMBL" id="UGTH01000001">
    <property type="protein sequence ID" value="SUB74614.1"/>
    <property type="molecule type" value="Genomic_DNA"/>
</dbReference>
<organism evidence="4 5">
    <name type="scientific">Peptoniphilus indolicus</name>
    <dbReference type="NCBI Taxonomy" id="33030"/>
    <lineage>
        <taxon>Bacteria</taxon>
        <taxon>Bacillati</taxon>
        <taxon>Bacillota</taxon>
        <taxon>Tissierellia</taxon>
        <taxon>Tissierellales</taxon>
        <taxon>Peptoniphilaceae</taxon>
        <taxon>Peptoniphilus</taxon>
    </lineage>
</organism>
<dbReference type="GO" id="GO:0005886">
    <property type="term" value="C:plasma membrane"/>
    <property type="evidence" value="ECO:0007669"/>
    <property type="project" value="UniProtKB-SubCell"/>
</dbReference>
<dbReference type="GO" id="GO:0015225">
    <property type="term" value="F:biotin transmembrane transporter activity"/>
    <property type="evidence" value="ECO:0007669"/>
    <property type="project" value="UniProtKB-UniRule"/>
</dbReference>
<feature type="transmembrane region" description="Helical" evidence="3">
    <location>
        <begin position="111"/>
        <end position="134"/>
    </location>
</feature>
<feature type="transmembrane region" description="Helical" evidence="3">
    <location>
        <begin position="7"/>
        <end position="25"/>
    </location>
</feature>
<protein>
    <recommendedName>
        <fullName evidence="2">Biotin transporter</fullName>
    </recommendedName>
</protein>
<name>A0A379D9H8_9FIRM</name>
<evidence type="ECO:0000313" key="4">
    <source>
        <dbReference type="EMBL" id="SUB74614.1"/>
    </source>
</evidence>
<reference evidence="4 5" key="1">
    <citation type="submission" date="2018-06" db="EMBL/GenBank/DDBJ databases">
        <authorList>
            <consortium name="Pathogen Informatics"/>
            <person name="Doyle S."/>
        </authorList>
    </citation>
    <scope>NUCLEOTIDE SEQUENCE [LARGE SCALE GENOMIC DNA]</scope>
    <source>
        <strain evidence="4 5">NCTC11088</strain>
    </source>
</reference>
<gene>
    <name evidence="4" type="primary">bioY2</name>
    <name evidence="4" type="ORF">NCTC11088_00366</name>
</gene>
<comment type="subcellular location">
    <subcellularLocation>
        <location evidence="2">Cell membrane</location>
        <topology evidence="2">Multi-pass membrane protein</topology>
    </subcellularLocation>
</comment>
<feature type="transmembrane region" description="Helical" evidence="3">
    <location>
        <begin position="56"/>
        <end position="74"/>
    </location>
</feature>
<dbReference type="PANTHER" id="PTHR34295">
    <property type="entry name" value="BIOTIN TRANSPORTER BIOY"/>
    <property type="match status" value="1"/>
</dbReference>
<dbReference type="InterPro" id="IPR003784">
    <property type="entry name" value="BioY"/>
</dbReference>
<evidence type="ECO:0000313" key="5">
    <source>
        <dbReference type="Proteomes" id="UP000254777"/>
    </source>
</evidence>
<dbReference type="Gene3D" id="1.10.1760.20">
    <property type="match status" value="1"/>
</dbReference>
<evidence type="ECO:0000256" key="2">
    <source>
        <dbReference type="PIRNR" id="PIRNR016661"/>
    </source>
</evidence>
<feature type="transmembrane region" description="Helical" evidence="3">
    <location>
        <begin position="80"/>
        <end position="99"/>
    </location>
</feature>
<proteinExistence type="inferred from homology"/>
<accession>A0A379D9H8</accession>
<keyword evidence="2" id="KW-0813">Transport</keyword>
<evidence type="ECO:0000256" key="1">
    <source>
        <dbReference type="ARBA" id="ARBA00010692"/>
    </source>
</evidence>
<keyword evidence="3" id="KW-0812">Transmembrane</keyword>